<evidence type="ECO:0000313" key="2">
    <source>
        <dbReference type="Proteomes" id="UP001148629"/>
    </source>
</evidence>
<organism evidence="1 2">
    <name type="scientific">Fusarium decemcellulare</name>
    <dbReference type="NCBI Taxonomy" id="57161"/>
    <lineage>
        <taxon>Eukaryota</taxon>
        <taxon>Fungi</taxon>
        <taxon>Dikarya</taxon>
        <taxon>Ascomycota</taxon>
        <taxon>Pezizomycotina</taxon>
        <taxon>Sordariomycetes</taxon>
        <taxon>Hypocreomycetidae</taxon>
        <taxon>Hypocreales</taxon>
        <taxon>Nectriaceae</taxon>
        <taxon>Fusarium</taxon>
        <taxon>Fusarium decemcellulare species complex</taxon>
    </lineage>
</organism>
<protein>
    <submittedName>
        <fullName evidence="1">Uncharacterized protein</fullName>
    </submittedName>
</protein>
<gene>
    <name evidence="1" type="ORF">NM208_g17197</name>
</gene>
<sequence>MYEVPEVPEIPDMPEFPDRMPRSRAASRFSVPRMATGPDYPHMGYPGKSQSHISARNIALPMSGVGSSHAQWDDDMVSVAPSDSISWQLLDLEYKQESPVPSHFEAKAVSVSLPTWKANVGYEEGEEWVVGRMTTGYPR</sequence>
<accession>A0ACC1RC68</accession>
<name>A0ACC1RC68_9HYPO</name>
<dbReference type="Proteomes" id="UP001148629">
    <property type="component" value="Unassembled WGS sequence"/>
</dbReference>
<keyword evidence="2" id="KW-1185">Reference proteome</keyword>
<comment type="caution">
    <text evidence="1">The sequence shown here is derived from an EMBL/GenBank/DDBJ whole genome shotgun (WGS) entry which is preliminary data.</text>
</comment>
<dbReference type="EMBL" id="JANRMS010005974">
    <property type="protein sequence ID" value="KAJ3500220.1"/>
    <property type="molecule type" value="Genomic_DNA"/>
</dbReference>
<proteinExistence type="predicted"/>
<reference evidence="1" key="1">
    <citation type="submission" date="2022-08" db="EMBL/GenBank/DDBJ databases">
        <title>Genome Sequence of Fusarium decemcellulare.</title>
        <authorList>
            <person name="Buettner E."/>
        </authorList>
    </citation>
    <scope>NUCLEOTIDE SEQUENCE</scope>
    <source>
        <strain evidence="1">Babe19</strain>
    </source>
</reference>
<evidence type="ECO:0000313" key="1">
    <source>
        <dbReference type="EMBL" id="KAJ3500220.1"/>
    </source>
</evidence>